<proteinExistence type="predicted"/>
<evidence type="ECO:0000313" key="1">
    <source>
        <dbReference type="EMBL" id="SPM41271.1"/>
    </source>
</evidence>
<reference evidence="1 2" key="1">
    <citation type="submission" date="2017-01" db="EMBL/GenBank/DDBJ databases">
        <authorList>
            <consortium name="Urmite Genomes"/>
        </authorList>
    </citation>
    <scope>NUCLEOTIDE SEQUENCE [LARGE SCALE GENOMIC DNA]</scope>
    <source>
        <strain evidence="1 2">AB215</strain>
    </source>
</reference>
<organism evidence="1 2">
    <name type="scientific">Mycobacterium numidiamassiliense</name>
    <dbReference type="NCBI Taxonomy" id="1841861"/>
    <lineage>
        <taxon>Bacteria</taxon>
        <taxon>Bacillati</taxon>
        <taxon>Actinomycetota</taxon>
        <taxon>Actinomycetes</taxon>
        <taxon>Mycobacteriales</taxon>
        <taxon>Mycobacteriaceae</taxon>
        <taxon>Mycobacterium</taxon>
    </lineage>
</organism>
<dbReference type="AlphaFoldDB" id="A0A2U3PC03"/>
<protein>
    <submittedName>
        <fullName evidence="1">Mycobacterium numidiamassiliense ORFan</fullName>
    </submittedName>
</protein>
<gene>
    <name evidence="1" type="ORF">MNAB215_3476</name>
</gene>
<accession>A0A2U3PC03</accession>
<evidence type="ECO:0000313" key="2">
    <source>
        <dbReference type="Proteomes" id="UP000240424"/>
    </source>
</evidence>
<name>A0A2U3PC03_9MYCO</name>
<dbReference type="Proteomes" id="UP000240424">
    <property type="component" value="Unassembled WGS sequence"/>
</dbReference>
<dbReference type="EMBL" id="FUEZ01000004">
    <property type="protein sequence ID" value="SPM41271.1"/>
    <property type="molecule type" value="Genomic_DNA"/>
</dbReference>
<sequence length="74" mass="7622">MIYRDNNGGVKRLNGIDAMLLYSQTPNQTRGSRASLQDAAPASGAAEIAVTVAIVPTTTTKTAISALVVPYTAG</sequence>
<keyword evidence="2" id="KW-1185">Reference proteome</keyword>